<dbReference type="InterPro" id="IPR045749">
    <property type="entry name" value="DUF6090"/>
</dbReference>
<dbReference type="Pfam" id="PF19578">
    <property type="entry name" value="DUF6090"/>
    <property type="match status" value="1"/>
</dbReference>
<gene>
    <name evidence="2" type="ORF">F1003_13015</name>
</gene>
<keyword evidence="1" id="KW-0472">Membrane</keyword>
<dbReference type="RefSeq" id="WP_155089877.1">
    <property type="nucleotide sequence ID" value="NZ_OZ260095.1"/>
</dbReference>
<protein>
    <submittedName>
        <fullName evidence="2">Uncharacterized protein</fullName>
    </submittedName>
</protein>
<evidence type="ECO:0000256" key="1">
    <source>
        <dbReference type="SAM" id="Phobius"/>
    </source>
</evidence>
<comment type="caution">
    <text evidence="2">The sequence shown here is derived from an EMBL/GenBank/DDBJ whole genome shotgun (WGS) entry which is preliminary data.</text>
</comment>
<keyword evidence="3" id="KW-1185">Reference proteome</keyword>
<keyword evidence="1" id="KW-1133">Transmembrane helix</keyword>
<accession>A0A7K1GF00</accession>
<keyword evidence="1" id="KW-0812">Transmembrane</keyword>
<feature type="transmembrane region" description="Helical" evidence="1">
    <location>
        <begin position="21"/>
        <end position="42"/>
    </location>
</feature>
<dbReference type="EMBL" id="WJYA01000008">
    <property type="protein sequence ID" value="MTE27856.1"/>
    <property type="molecule type" value="Genomic_DNA"/>
</dbReference>
<dbReference type="AlphaFoldDB" id="A0A7K1GF00"/>
<proteinExistence type="predicted"/>
<name>A0A7K1GF00_9FLAO</name>
<evidence type="ECO:0000313" key="3">
    <source>
        <dbReference type="Proteomes" id="UP000447545"/>
    </source>
</evidence>
<organism evidence="2 3">
    <name type="scientific">Winogradskyella ouciana</name>
    <dbReference type="NCBI Taxonomy" id="2608631"/>
    <lineage>
        <taxon>Bacteria</taxon>
        <taxon>Pseudomonadati</taxon>
        <taxon>Bacteroidota</taxon>
        <taxon>Flavobacteriia</taxon>
        <taxon>Flavobacteriales</taxon>
        <taxon>Flavobacteriaceae</taxon>
        <taxon>Winogradskyella</taxon>
    </lineage>
</organism>
<dbReference type="Proteomes" id="UP000447545">
    <property type="component" value="Unassembled WGS sequence"/>
</dbReference>
<evidence type="ECO:0000313" key="2">
    <source>
        <dbReference type="EMBL" id="MTE27856.1"/>
    </source>
</evidence>
<sequence length="250" mass="29118">MIKFFRHIRQSMINQNRTKKYLLYAIGEIILVVIGILIALQINNWNENRKLVKAEIKALKELQEGFKADTLDLNINIEALTKASRSGTIILKQLKSDAPYHDSLSLHFASALQLTRLISNDGPYDMLKTKGLDLISNDSLRKKIINMHDNRYESLRIWEKGFFVSDRYIQEQCIELFDVVQFFDLSHEGIIDARMVPHDYEALKTNKRYQTMIRTYATQSRLFLMYTMSIKAKLKAIINDINNELKALSQ</sequence>
<reference evidence="2 3" key="1">
    <citation type="submission" date="2019-11" db="EMBL/GenBank/DDBJ databases">
        <title>Winogradskyella ouciana sp. nov., isolated from the hadal seawater of the Mariana Trench.</title>
        <authorList>
            <person name="Liu R."/>
        </authorList>
    </citation>
    <scope>NUCLEOTIDE SEQUENCE [LARGE SCALE GENOMIC DNA]</scope>
    <source>
        <strain evidence="2 3">ZXX205</strain>
    </source>
</reference>